<feature type="transmembrane region" description="Helical" evidence="1">
    <location>
        <begin position="75"/>
        <end position="107"/>
    </location>
</feature>
<dbReference type="KEGG" id="ome:OLMES_3732"/>
<feature type="transmembrane region" description="Helical" evidence="1">
    <location>
        <begin position="20"/>
        <end position="43"/>
    </location>
</feature>
<dbReference type="EMBL" id="CP021425">
    <property type="protein sequence ID" value="ARU57753.1"/>
    <property type="molecule type" value="Genomic_DNA"/>
</dbReference>
<sequence>MNNVFKISDKTPARMVQVSLAFSLVNFIIIGVSLYSILLFAVFSFSVYATTRIAVILTNSELQLIPELESLKFHLLLLGVLFIGIATFAYSYLFGIFYATVAIIYAISPYDRDWLLGESKVVVVGNKIEYQKN</sequence>
<evidence type="ECO:0000313" key="2">
    <source>
        <dbReference type="EMBL" id="ARU57753.1"/>
    </source>
</evidence>
<keyword evidence="1" id="KW-0812">Transmembrane</keyword>
<organism evidence="2 3">
    <name type="scientific">Oleiphilus messinensis</name>
    <dbReference type="NCBI Taxonomy" id="141451"/>
    <lineage>
        <taxon>Bacteria</taxon>
        <taxon>Pseudomonadati</taxon>
        <taxon>Pseudomonadota</taxon>
        <taxon>Gammaproteobacteria</taxon>
        <taxon>Oceanospirillales</taxon>
        <taxon>Oleiphilaceae</taxon>
        <taxon>Oleiphilus</taxon>
    </lineage>
</organism>
<reference evidence="2 3" key="1">
    <citation type="submission" date="2017-05" db="EMBL/GenBank/DDBJ databases">
        <title>Genomic insights into alkan degradation activity of Oleiphilus messinensis.</title>
        <authorList>
            <person name="Kozyavkin S.A."/>
            <person name="Slesarev A.I."/>
            <person name="Golyshin P.N."/>
            <person name="Korzhenkov A."/>
            <person name="Golyshina O.N."/>
            <person name="Toshchakov S.V."/>
        </authorList>
    </citation>
    <scope>NUCLEOTIDE SEQUENCE [LARGE SCALE GENOMIC DNA]</scope>
    <source>
        <strain evidence="2 3">ME102</strain>
    </source>
</reference>
<dbReference type="Proteomes" id="UP000196027">
    <property type="component" value="Chromosome"/>
</dbReference>
<proteinExistence type="predicted"/>
<name>A0A1Y0IEE1_9GAMM</name>
<protein>
    <submittedName>
        <fullName evidence="2">Uncharacterized protein</fullName>
    </submittedName>
</protein>
<evidence type="ECO:0000256" key="1">
    <source>
        <dbReference type="SAM" id="Phobius"/>
    </source>
</evidence>
<gene>
    <name evidence="2" type="ORF">OLMES_3732</name>
</gene>
<accession>A0A1Y0IEE1</accession>
<evidence type="ECO:0000313" key="3">
    <source>
        <dbReference type="Proteomes" id="UP000196027"/>
    </source>
</evidence>
<dbReference type="RefSeq" id="WP_087462617.1">
    <property type="nucleotide sequence ID" value="NZ_CP021425.1"/>
</dbReference>
<keyword evidence="1" id="KW-1133">Transmembrane helix</keyword>
<keyword evidence="3" id="KW-1185">Reference proteome</keyword>
<dbReference type="OrthoDB" id="6196014at2"/>
<dbReference type="AlphaFoldDB" id="A0A1Y0IEE1"/>
<keyword evidence="1" id="KW-0472">Membrane</keyword>